<reference evidence="1" key="1">
    <citation type="submission" date="2009-07" db="EMBL/GenBank/DDBJ databases">
        <title>Complete sequence of Geobacter sp. M21.</title>
        <authorList>
            <consortium name="US DOE Joint Genome Institute"/>
            <person name="Lucas S."/>
            <person name="Copeland A."/>
            <person name="Lapidus A."/>
            <person name="Glavina del Rio T."/>
            <person name="Dalin E."/>
            <person name="Tice H."/>
            <person name="Bruce D."/>
            <person name="Goodwin L."/>
            <person name="Pitluck S."/>
            <person name="Saunders E."/>
            <person name="Brettin T."/>
            <person name="Detter J.C."/>
            <person name="Han C."/>
            <person name="Larimer F."/>
            <person name="Land M."/>
            <person name="Hauser L."/>
            <person name="Kyrpides N."/>
            <person name="Ovchinnikova G."/>
            <person name="Lovley D."/>
        </authorList>
    </citation>
    <scope>NUCLEOTIDE SEQUENCE [LARGE SCALE GENOMIC DNA]</scope>
    <source>
        <strain evidence="1">M21</strain>
    </source>
</reference>
<dbReference type="EMBL" id="CP001661">
    <property type="protein sequence ID" value="ACT18448.1"/>
    <property type="molecule type" value="Genomic_DNA"/>
</dbReference>
<dbReference type="HOGENOM" id="CLU_1945688_0_0_7"/>
<accession>C6DZE0</accession>
<proteinExistence type="predicted"/>
<evidence type="ECO:0000313" key="1">
    <source>
        <dbReference type="EMBL" id="ACT18448.1"/>
    </source>
</evidence>
<organism evidence="1">
    <name type="scientific">Geobacter sp. (strain M21)</name>
    <dbReference type="NCBI Taxonomy" id="443144"/>
    <lineage>
        <taxon>Bacteria</taxon>
        <taxon>Pseudomonadati</taxon>
        <taxon>Thermodesulfobacteriota</taxon>
        <taxon>Desulfuromonadia</taxon>
        <taxon>Geobacterales</taxon>
        <taxon>Geobacteraceae</taxon>
        <taxon>Geobacter</taxon>
    </lineage>
</organism>
<dbReference type="STRING" id="443144.GM21_2403"/>
<dbReference type="KEGG" id="gem:GM21_2403"/>
<name>C6DZE0_GEOSM</name>
<dbReference type="AlphaFoldDB" id="C6DZE0"/>
<gene>
    <name evidence="1" type="ordered locus">GM21_2403</name>
</gene>
<sequence length="129" mass="14408">MSKDYYCPLCGNKPFNSFVRCRILEQPVCTECDAAIRQFSLNIKQVQSVPPQVVERLSDYSGLCVQECAEIWHKEQLVASLLKLRDGIDYFEQSGDLWDTAIVKQVMAMVNEAKEAGDLLANATNSTGA</sequence>
<protein>
    <submittedName>
        <fullName evidence="1">Uncharacterized protein</fullName>
    </submittedName>
</protein>